<evidence type="ECO:0000313" key="5">
    <source>
        <dbReference type="EMBL" id="HJG14206.1"/>
    </source>
</evidence>
<evidence type="ECO:0000313" key="6">
    <source>
        <dbReference type="Proteomes" id="UP000747074"/>
    </source>
</evidence>
<evidence type="ECO:0000256" key="3">
    <source>
        <dbReference type="ARBA" id="ARBA00023014"/>
    </source>
</evidence>
<comment type="caution">
    <text evidence="5">The sequence shown here is derived from an EMBL/GenBank/DDBJ whole genome shotgun (WGS) entry which is preliminary data.</text>
</comment>
<gene>
    <name evidence="5" type="ORF">K8V07_20060</name>
</gene>
<dbReference type="Gene3D" id="3.30.70.20">
    <property type="match status" value="1"/>
</dbReference>
<feature type="domain" description="4Fe-4S ferredoxin-type" evidence="4">
    <location>
        <begin position="27"/>
        <end position="54"/>
    </location>
</feature>
<protein>
    <submittedName>
        <fullName evidence="5">Coenzyme F420 hydrogenase/dehydrogenase, beta subunit C-terminal domain</fullName>
    </submittedName>
</protein>
<accession>A0A921I9L9</accession>
<sequence length="410" mass="46818">MCCGCEACSQACPKACIEMRVDDEGFFYPVIDYAICVDCGLCEKVCPVINKREALLVREAYAIKNPSKFIQQQSSSGGFFSLVSEYVLQNKGVVFGARFDKDWGVRMDYVEERNDLSKFRGSKYVQCRNEETFAKAREFLKNGKLVLYTGTPCQIAALKSFLGRDYTNLITIDFICHGVPSPGVWQKYLSEQKNKLSLQSIANEKDTFLSSSLKERLEITGINFREKAGFGWEKFGFIIRGMSVSKMDQNQILFSEMHSHNPFMKGFLSNITIRPSCSLCPAKGGRSQSDISMADFWGIKEIDKRFYDPNGVSLVFVHTEKGDSIMEKLVCEKRSVTPDDIVFTNISYMHSSPLHPKRIAFFSRWKSESVVKLLEEFAKPSLLDKLKFIIRMILIKLNLNYKLNKLLKKR</sequence>
<dbReference type="InterPro" id="IPR017896">
    <property type="entry name" value="4Fe4S_Fe-S-bd"/>
</dbReference>
<evidence type="ECO:0000256" key="1">
    <source>
        <dbReference type="ARBA" id="ARBA00022723"/>
    </source>
</evidence>
<evidence type="ECO:0000259" key="4">
    <source>
        <dbReference type="PROSITE" id="PS51379"/>
    </source>
</evidence>
<proteinExistence type="predicted"/>
<keyword evidence="1" id="KW-0479">Metal-binding</keyword>
<dbReference type="PANTHER" id="PTHR43193:SF2">
    <property type="entry name" value="POLYFERREDOXIN PROTEIN FWDF"/>
    <property type="match status" value="1"/>
</dbReference>
<dbReference type="Proteomes" id="UP000747074">
    <property type="component" value="Unassembled WGS sequence"/>
</dbReference>
<evidence type="ECO:0000256" key="2">
    <source>
        <dbReference type="ARBA" id="ARBA00023004"/>
    </source>
</evidence>
<dbReference type="PROSITE" id="PS00198">
    <property type="entry name" value="4FE4S_FER_1"/>
    <property type="match status" value="1"/>
</dbReference>
<dbReference type="GO" id="GO:0046872">
    <property type="term" value="F:metal ion binding"/>
    <property type="evidence" value="ECO:0007669"/>
    <property type="project" value="UniProtKB-KW"/>
</dbReference>
<dbReference type="GO" id="GO:0051536">
    <property type="term" value="F:iron-sulfur cluster binding"/>
    <property type="evidence" value="ECO:0007669"/>
    <property type="project" value="UniProtKB-KW"/>
</dbReference>
<name>A0A921I9L9_9BACE</name>
<dbReference type="AlphaFoldDB" id="A0A921I9L9"/>
<dbReference type="InterPro" id="IPR052977">
    <property type="entry name" value="Polyferredoxin-like_ET"/>
</dbReference>
<keyword evidence="3" id="KW-0411">Iron-sulfur</keyword>
<dbReference type="EMBL" id="DYVL01000218">
    <property type="protein sequence ID" value="HJG14206.1"/>
    <property type="molecule type" value="Genomic_DNA"/>
</dbReference>
<dbReference type="InterPro" id="IPR007525">
    <property type="entry name" value="FrhB_FdhB_C"/>
</dbReference>
<dbReference type="PANTHER" id="PTHR43193">
    <property type="match status" value="1"/>
</dbReference>
<dbReference type="InterPro" id="IPR017900">
    <property type="entry name" value="4Fe4S_Fe_S_CS"/>
</dbReference>
<reference evidence="5" key="1">
    <citation type="journal article" date="2021" name="PeerJ">
        <title>Extensive microbial diversity within the chicken gut microbiome revealed by metagenomics and culture.</title>
        <authorList>
            <person name="Gilroy R."/>
            <person name="Ravi A."/>
            <person name="Getino M."/>
            <person name="Pursley I."/>
            <person name="Horton D.L."/>
            <person name="Alikhan N.F."/>
            <person name="Baker D."/>
            <person name="Gharbi K."/>
            <person name="Hall N."/>
            <person name="Watson M."/>
            <person name="Adriaenssens E.M."/>
            <person name="Foster-Nyarko E."/>
            <person name="Jarju S."/>
            <person name="Secka A."/>
            <person name="Antonio M."/>
            <person name="Oren A."/>
            <person name="Chaudhuri R.R."/>
            <person name="La Ragione R."/>
            <person name="Hildebrand F."/>
            <person name="Pallen M.J."/>
        </authorList>
    </citation>
    <scope>NUCLEOTIDE SEQUENCE</scope>
    <source>
        <strain evidence="5">CHK154-13316</strain>
    </source>
</reference>
<dbReference type="Pfam" id="PF12838">
    <property type="entry name" value="Fer4_7"/>
    <property type="match status" value="1"/>
</dbReference>
<keyword evidence="2" id="KW-0408">Iron</keyword>
<dbReference type="Pfam" id="PF04432">
    <property type="entry name" value="FrhB_FdhB_C"/>
    <property type="match status" value="1"/>
</dbReference>
<feature type="domain" description="4Fe-4S ferredoxin-type" evidence="4">
    <location>
        <begin position="1"/>
        <end position="22"/>
    </location>
</feature>
<reference evidence="5" key="2">
    <citation type="submission" date="2021-09" db="EMBL/GenBank/DDBJ databases">
        <authorList>
            <person name="Gilroy R."/>
        </authorList>
    </citation>
    <scope>NUCLEOTIDE SEQUENCE</scope>
    <source>
        <strain evidence="5">CHK154-13316</strain>
    </source>
</reference>
<dbReference type="PROSITE" id="PS51379">
    <property type="entry name" value="4FE4S_FER_2"/>
    <property type="match status" value="2"/>
</dbReference>
<organism evidence="5 6">
    <name type="scientific">Bacteroides xylanisolvens</name>
    <dbReference type="NCBI Taxonomy" id="371601"/>
    <lineage>
        <taxon>Bacteria</taxon>
        <taxon>Pseudomonadati</taxon>
        <taxon>Bacteroidota</taxon>
        <taxon>Bacteroidia</taxon>
        <taxon>Bacteroidales</taxon>
        <taxon>Bacteroidaceae</taxon>
        <taxon>Bacteroides</taxon>
    </lineage>
</organism>
<dbReference type="SUPFAM" id="SSF54862">
    <property type="entry name" value="4Fe-4S ferredoxins"/>
    <property type="match status" value="1"/>
</dbReference>